<dbReference type="FunFam" id="3.40.50.720:FF:000468">
    <property type="entry name" value="Short-chain dehydrogenase, putative"/>
    <property type="match status" value="1"/>
</dbReference>
<evidence type="ECO:0000256" key="8">
    <source>
        <dbReference type="ARBA" id="ARBA00023098"/>
    </source>
</evidence>
<comment type="caution">
    <text evidence="13">The sequence shown here is derived from an EMBL/GenBank/DDBJ whole genome shotgun (WGS) entry which is preliminary data.</text>
</comment>
<dbReference type="GO" id="GO:0005789">
    <property type="term" value="C:endoplasmic reticulum membrane"/>
    <property type="evidence" value="ECO:0007669"/>
    <property type="project" value="TreeGrafter"/>
</dbReference>
<evidence type="ECO:0000256" key="5">
    <source>
        <dbReference type="ARBA" id="ARBA00022857"/>
    </source>
</evidence>
<evidence type="ECO:0000256" key="3">
    <source>
        <dbReference type="ARBA" id="ARBA00004991"/>
    </source>
</evidence>
<feature type="transmembrane region" description="Helical" evidence="12">
    <location>
        <begin position="6"/>
        <end position="24"/>
    </location>
</feature>
<dbReference type="AlphaFoldDB" id="A0A2T9Y5S1"/>
<keyword evidence="12" id="KW-0472">Membrane</keyword>
<evidence type="ECO:0000256" key="12">
    <source>
        <dbReference type="SAM" id="Phobius"/>
    </source>
</evidence>
<organism evidence="13 14">
    <name type="scientific">Smittium simulii</name>
    <dbReference type="NCBI Taxonomy" id="133385"/>
    <lineage>
        <taxon>Eukaryota</taxon>
        <taxon>Fungi</taxon>
        <taxon>Fungi incertae sedis</taxon>
        <taxon>Zoopagomycota</taxon>
        <taxon>Kickxellomycotina</taxon>
        <taxon>Harpellomycetes</taxon>
        <taxon>Harpellales</taxon>
        <taxon>Legeriomycetaceae</taxon>
        <taxon>Smittium</taxon>
    </lineage>
</organism>
<dbReference type="GO" id="GO:0030148">
    <property type="term" value="P:sphingolipid biosynthetic process"/>
    <property type="evidence" value="ECO:0007669"/>
    <property type="project" value="InterPro"/>
</dbReference>
<dbReference type="Proteomes" id="UP000245383">
    <property type="component" value="Unassembled WGS sequence"/>
</dbReference>
<evidence type="ECO:0000256" key="11">
    <source>
        <dbReference type="ARBA" id="ARBA00048930"/>
    </source>
</evidence>
<keyword evidence="12" id="KW-0812">Transmembrane</keyword>
<reference evidence="13 14" key="1">
    <citation type="journal article" date="2018" name="MBio">
        <title>Comparative Genomics Reveals the Core Gene Toolbox for the Fungus-Insect Symbiosis.</title>
        <authorList>
            <person name="Wang Y."/>
            <person name="Stata M."/>
            <person name="Wang W."/>
            <person name="Stajich J.E."/>
            <person name="White M.M."/>
            <person name="Moncalvo J.M."/>
        </authorList>
    </citation>
    <scope>NUCLEOTIDE SEQUENCE [LARGE SCALE GENOMIC DNA]</scope>
    <source>
        <strain evidence="13 14">SWE-8-4</strain>
    </source>
</reference>
<protein>
    <recommendedName>
        <fullName evidence="9">3-dehydrosphinganine reductase</fullName>
        <ecNumber evidence="9">1.1.1.102</ecNumber>
    </recommendedName>
</protein>
<keyword evidence="4" id="KW-0256">Endoplasmic reticulum</keyword>
<dbReference type="GO" id="GO:0047560">
    <property type="term" value="F:3-dehydrosphinganine reductase activity"/>
    <property type="evidence" value="ECO:0007669"/>
    <property type="project" value="UniProtKB-EC"/>
</dbReference>
<evidence type="ECO:0000256" key="9">
    <source>
        <dbReference type="ARBA" id="ARBA00026112"/>
    </source>
</evidence>
<evidence type="ECO:0000256" key="4">
    <source>
        <dbReference type="ARBA" id="ARBA00022824"/>
    </source>
</evidence>
<dbReference type="InterPro" id="IPR045022">
    <property type="entry name" value="KDSR-like"/>
</dbReference>
<keyword evidence="8" id="KW-0443">Lipid metabolism</keyword>
<dbReference type="EMBL" id="MBFR01000468">
    <property type="protein sequence ID" value="PVU87634.1"/>
    <property type="molecule type" value="Genomic_DNA"/>
</dbReference>
<dbReference type="CDD" id="cd08939">
    <property type="entry name" value="KDSR-like_SDR_c"/>
    <property type="match status" value="1"/>
</dbReference>
<sequence length="326" mass="36583">MSWLYTFFIGIIIFGLACEAFMRFTARRLDVLKKHCYVTGGNSGLGLAVAKELFKRGATVTIVAQRIEQLKEAAEEIEKFRVNESQKVVFVSVDCTDKQKVKEAIEISIQKTGQIPEYVFTCAGASYPGLFVEQDVEVHEKNMNLNYFGSLYTIHECVKRMVEAKIKGNVILVGSTLSMLSFVGFSQYSPTKYAIRGLAEALRNELKMYGINVHVYFPGTILSPGLETENQHKPQITKDIEGAEDGLTPEQCATALFKGIDRGEVAITSDLISLLFRVSTRGGMPTNNFILDTILASVAWIAFIPWRWYTDYLVLSQNKNLNKKEQ</sequence>
<name>A0A2T9Y5S1_9FUNG</name>
<keyword evidence="12" id="KW-1133">Transmembrane helix</keyword>
<keyword evidence="14" id="KW-1185">Reference proteome</keyword>
<evidence type="ECO:0000313" key="13">
    <source>
        <dbReference type="EMBL" id="PVU87634.1"/>
    </source>
</evidence>
<proteinExistence type="predicted"/>
<keyword evidence="5" id="KW-0521">NADP</keyword>
<evidence type="ECO:0000256" key="1">
    <source>
        <dbReference type="ARBA" id="ARBA00004240"/>
    </source>
</evidence>
<gene>
    <name evidence="13" type="ORF">BB561_006245</name>
</gene>
<dbReference type="Gene3D" id="3.40.50.720">
    <property type="entry name" value="NAD(P)-binding Rossmann-like Domain"/>
    <property type="match status" value="1"/>
</dbReference>
<evidence type="ECO:0000256" key="6">
    <source>
        <dbReference type="ARBA" id="ARBA00022919"/>
    </source>
</evidence>
<dbReference type="InterPro" id="IPR036291">
    <property type="entry name" value="NAD(P)-bd_dom_sf"/>
</dbReference>
<comment type="subcellular location">
    <subcellularLocation>
        <location evidence="1">Endoplasmic reticulum</location>
    </subcellularLocation>
</comment>
<comment type="pathway">
    <text evidence="3">Sphingolipid metabolism.</text>
</comment>
<dbReference type="GO" id="GO:0006666">
    <property type="term" value="P:3-keto-sphinganine metabolic process"/>
    <property type="evidence" value="ECO:0007669"/>
    <property type="project" value="InterPro"/>
</dbReference>
<keyword evidence="7" id="KW-0560">Oxidoreductase</keyword>
<dbReference type="PRINTS" id="PR00081">
    <property type="entry name" value="GDHRDH"/>
</dbReference>
<dbReference type="Pfam" id="PF00106">
    <property type="entry name" value="adh_short"/>
    <property type="match status" value="1"/>
</dbReference>
<dbReference type="PANTHER" id="PTHR43550">
    <property type="entry name" value="3-KETODIHYDROSPHINGOSINE REDUCTASE"/>
    <property type="match status" value="1"/>
</dbReference>
<dbReference type="InterPro" id="IPR002347">
    <property type="entry name" value="SDR_fam"/>
</dbReference>
<comment type="catalytic activity">
    <reaction evidence="11">
        <text>sphinganine + NADP(+) = 3-oxosphinganine + NADPH + H(+)</text>
        <dbReference type="Rhea" id="RHEA:22640"/>
        <dbReference type="ChEBI" id="CHEBI:15378"/>
        <dbReference type="ChEBI" id="CHEBI:57783"/>
        <dbReference type="ChEBI" id="CHEBI:57817"/>
        <dbReference type="ChEBI" id="CHEBI:58299"/>
        <dbReference type="ChEBI" id="CHEBI:58349"/>
        <dbReference type="EC" id="1.1.1.102"/>
    </reaction>
    <physiologicalReaction direction="right-to-left" evidence="11">
        <dbReference type="Rhea" id="RHEA:22642"/>
    </physiologicalReaction>
</comment>
<evidence type="ECO:0000313" key="14">
    <source>
        <dbReference type="Proteomes" id="UP000245383"/>
    </source>
</evidence>
<evidence type="ECO:0000256" key="2">
    <source>
        <dbReference type="ARBA" id="ARBA00004760"/>
    </source>
</evidence>
<evidence type="ECO:0000256" key="10">
    <source>
        <dbReference type="ARBA" id="ARBA00044737"/>
    </source>
</evidence>
<keyword evidence="6" id="KW-0746">Sphingolipid metabolism</keyword>
<dbReference type="STRING" id="133385.A0A2T9Y5S1"/>
<feature type="transmembrane region" description="Helical" evidence="12">
    <location>
        <begin position="289"/>
        <end position="309"/>
    </location>
</feature>
<dbReference type="PANTHER" id="PTHR43550:SF3">
    <property type="entry name" value="3-KETODIHYDROSPHINGOSINE REDUCTASE"/>
    <property type="match status" value="1"/>
</dbReference>
<dbReference type="EC" id="1.1.1.102" evidence="9"/>
<accession>A0A2T9Y5S1</accession>
<dbReference type="SUPFAM" id="SSF51735">
    <property type="entry name" value="NAD(P)-binding Rossmann-fold domains"/>
    <property type="match status" value="1"/>
</dbReference>
<comment type="pathway">
    <text evidence="2">Lipid metabolism; sphingolipid metabolism.</text>
</comment>
<comment type="function">
    <text evidence="10">Catalyzes the reduction of 3'-oxosphinganine (3-ketodihydrosphingosine/KDS) to sphinganine (dihydrosphingosine/DHS), the second step of de novo sphingolipid biosynthesis.</text>
</comment>
<dbReference type="OrthoDB" id="10267115at2759"/>
<evidence type="ECO:0000256" key="7">
    <source>
        <dbReference type="ARBA" id="ARBA00023002"/>
    </source>
</evidence>